<dbReference type="Gene3D" id="2.130.10.10">
    <property type="entry name" value="YVTN repeat-like/Quinoprotein amine dehydrogenase"/>
    <property type="match status" value="1"/>
</dbReference>
<dbReference type="SUPFAM" id="SSF82171">
    <property type="entry name" value="DPP6 N-terminal domain-like"/>
    <property type="match status" value="1"/>
</dbReference>
<evidence type="ECO:0000256" key="1">
    <source>
        <dbReference type="SAM" id="SignalP"/>
    </source>
</evidence>
<accession>A0ABU2RVV1</accession>
<dbReference type="RefSeq" id="WP_311661930.1">
    <property type="nucleotide sequence ID" value="NZ_JAVREX010000040.1"/>
</dbReference>
<dbReference type="Proteomes" id="UP001183777">
    <property type="component" value="Unassembled WGS sequence"/>
</dbReference>
<evidence type="ECO:0000313" key="3">
    <source>
        <dbReference type="Proteomes" id="UP001183777"/>
    </source>
</evidence>
<feature type="chain" id="PRO_5047100989" evidence="1">
    <location>
        <begin position="23"/>
        <end position="505"/>
    </location>
</feature>
<organism evidence="2 3">
    <name type="scientific">Streptomyces salyersiae</name>
    <dbReference type="NCBI Taxonomy" id="3075530"/>
    <lineage>
        <taxon>Bacteria</taxon>
        <taxon>Bacillati</taxon>
        <taxon>Actinomycetota</taxon>
        <taxon>Actinomycetes</taxon>
        <taxon>Kitasatosporales</taxon>
        <taxon>Streptomycetaceae</taxon>
        <taxon>Streptomyces</taxon>
    </lineage>
</organism>
<proteinExistence type="predicted"/>
<evidence type="ECO:0000313" key="2">
    <source>
        <dbReference type="EMBL" id="MDT0432961.1"/>
    </source>
</evidence>
<dbReference type="InterPro" id="IPR015943">
    <property type="entry name" value="WD40/YVTN_repeat-like_dom_sf"/>
</dbReference>
<protein>
    <submittedName>
        <fullName evidence="2">Uncharacterized protein</fullName>
    </submittedName>
</protein>
<gene>
    <name evidence="2" type="ORF">RM649_35765</name>
</gene>
<keyword evidence="3" id="KW-1185">Reference proteome</keyword>
<keyword evidence="1" id="KW-0732">Signal</keyword>
<sequence length="505" mass="52395">MGRGSRLTAVLLAGTLTGSALTAVTGTASAAQRSPAPDTAAAAVVPSGPGMELSTASFTQMTVDDVGQRVWIAGDRVYPDGSRDGELVGVLYGGVGPAVASAHMAAPLSGVAVQPDSSRIYAGGADHIANFSHRNGSLYPLDPIPAPADGCGRELVHTGGRLFFTSRPAASPEGCADALGSVGVAATSEGGQAGEVMYSSSPMHLEGGPGGLLVTAPQRWSPTADPDLGIYRVTDGADGNLLEFLGERRFTEDGTDRGMDFRDADFSADGSVLAVADGVRGTVLLSGQDARFLDNRYAPLPEGVAPTAVAFSPDGKWFAQGGAASGDTADLTLAFADPSVERQPLRISFEDEAAGHRVVPRGMEFSGDGQQLFVVTSDQEGTRFWLHTIQTREALAPSRFVDVTHGPAVAGGPFRVTGRLDLDGLAPTEAPRITVQRLNGPEVADLPPVPVAEDGTFVLEDVLPDQAGNVQYVLGYAGDEVHYLSEHWLVVDTVEASSTATRDNR</sequence>
<feature type="signal peptide" evidence="1">
    <location>
        <begin position="1"/>
        <end position="22"/>
    </location>
</feature>
<dbReference type="EMBL" id="JAVREX010000040">
    <property type="protein sequence ID" value="MDT0432961.1"/>
    <property type="molecule type" value="Genomic_DNA"/>
</dbReference>
<name>A0ABU2RVV1_9ACTN</name>
<comment type="caution">
    <text evidence="2">The sequence shown here is derived from an EMBL/GenBank/DDBJ whole genome shotgun (WGS) entry which is preliminary data.</text>
</comment>
<reference evidence="3" key="1">
    <citation type="submission" date="2023-07" db="EMBL/GenBank/DDBJ databases">
        <title>30 novel species of actinomycetes from the DSMZ collection.</title>
        <authorList>
            <person name="Nouioui I."/>
        </authorList>
    </citation>
    <scope>NUCLEOTIDE SEQUENCE [LARGE SCALE GENOMIC DNA]</scope>
    <source>
        <strain evidence="3">DSM 41770</strain>
    </source>
</reference>